<proteinExistence type="predicted"/>
<sequence>MRHHTALTGLEDWAAEKLLDKQGVEQALWPRILPLAKGNPLLLKLAGRALSQRSVAVADLPADVSGIGSYLYRAMLARLPSDLREIANLGLILPSINKTVLENVISPALGLALDAVGSQAAIAALRAHDWLVAPTADGGLRHRRDIRAAFLQQIYADEPKQTAAINAVAADWFTQRDPVLALYHRLQLVRSGGKLPTISPAEASSVTPALLADLPARSRDQVLQAQGQRSGFARIGDGPARPGPDDAAPPADGCMAWSERLDRIMFDPPGSPRSPDPRAIKDLTMSIERNDAAEAAFIVSRAFEAPFPFDSNAALLVMCQQWQAGRWDSVDHLYKHLGFKRVLNAVVDDNHPPARLLLEIAAEFDFDATVEALQTRDLANVVNTLVHSPPPTPQRPAHWILHFWSPWACLHWGKRQTAFWGQSPITLAGLRQTPQSSPGAGPICCANRLALILSIAGISRRPQFCPSTLMGRSSPTGSPHCHWQRMRSHGLISATWPRFLRRG</sequence>
<evidence type="ECO:0000313" key="3">
    <source>
        <dbReference type="Proteomes" id="UP001470809"/>
    </source>
</evidence>
<dbReference type="Proteomes" id="UP001470809">
    <property type="component" value="Chromosome"/>
</dbReference>
<name>A0AAN0MBP2_9RHOB</name>
<gene>
    <name evidence="2" type="ORF">AABB31_05380</name>
</gene>
<organism evidence="2 3">
    <name type="scientific">Yoonia rhodophyticola</name>
    <dbReference type="NCBI Taxonomy" id="3137370"/>
    <lineage>
        <taxon>Bacteria</taxon>
        <taxon>Pseudomonadati</taxon>
        <taxon>Pseudomonadota</taxon>
        <taxon>Alphaproteobacteria</taxon>
        <taxon>Rhodobacterales</taxon>
        <taxon>Paracoccaceae</taxon>
        <taxon>Yoonia</taxon>
    </lineage>
</organism>
<reference evidence="3" key="2">
    <citation type="submission" date="2024-08" db="EMBL/GenBank/DDBJ databases">
        <title>Phylogenomic analyses of a clade within the roseobacter group suggest taxonomic reassignments of species of the genera Aestuariivita, Citreicella, Loktanella, Nautella, Pelagibaca, Ruegeria, Thalassobius, Thiobacimonas and Tropicibacter, and the proposal o.</title>
        <authorList>
            <person name="Jeon C.O."/>
        </authorList>
    </citation>
    <scope>NUCLEOTIDE SEQUENCE [LARGE SCALE GENOMIC DNA]</scope>
    <source>
        <strain evidence="3">SS1-5</strain>
    </source>
</reference>
<accession>A0AAN0MBP2</accession>
<protein>
    <submittedName>
        <fullName evidence="2">Uncharacterized protein</fullName>
    </submittedName>
</protein>
<dbReference type="AlphaFoldDB" id="A0AAN0MBP2"/>
<dbReference type="EMBL" id="CP151767">
    <property type="protein sequence ID" value="WZU68349.1"/>
    <property type="molecule type" value="Genomic_DNA"/>
</dbReference>
<reference evidence="2 3" key="1">
    <citation type="submission" date="2024-04" db="EMBL/GenBank/DDBJ databases">
        <title>Phylogenomic analyses of a clade within the roseobacter group suggest taxonomic reassignments of species of the genera Aestuariivita, Citreicella, Loktanella, Nautella, Pelagibaca, Ruegeria, Thalassobius, Thiobacimonas and Tropicibacter, and the proposal o.</title>
        <authorList>
            <person name="Jeon C.O."/>
        </authorList>
    </citation>
    <scope>NUCLEOTIDE SEQUENCE [LARGE SCALE GENOMIC DNA]</scope>
    <source>
        <strain evidence="2 3">SS1-5</strain>
    </source>
</reference>
<evidence type="ECO:0000313" key="2">
    <source>
        <dbReference type="EMBL" id="WZU68349.1"/>
    </source>
</evidence>
<feature type="compositionally biased region" description="Low complexity" evidence="1">
    <location>
        <begin position="236"/>
        <end position="253"/>
    </location>
</feature>
<evidence type="ECO:0000256" key="1">
    <source>
        <dbReference type="SAM" id="MobiDB-lite"/>
    </source>
</evidence>
<keyword evidence="3" id="KW-1185">Reference proteome</keyword>
<feature type="region of interest" description="Disordered" evidence="1">
    <location>
        <begin position="225"/>
        <end position="253"/>
    </location>
</feature>